<name>A0ACB8UV28_9EURO</name>
<proteinExistence type="predicted"/>
<sequence length="3108" mass="356310">MSDETLGQVFNHIVFPPKLPGQQDASPENVRENLTNRIIDATSILKNNSTAEYLPAWSLIEDSLNTFRLINDAGFVNQVELLDAFKLLQPHHAIILHVVDQNAGILIREDAPNVIFEAFEASAMAEKVLESQAALQWDFPGATVSIPRSEFENTSFQNSLAVFLEKASIETLDEFAAKSQKAGATILETRDTTDPALITQFLMTLLETSGSRIYPSILRKRIKDDVCWDNADLPWRRSPHWLVLRVSVQRLLYLTLGDEIGRAQYKFLICALLARLLNDSANSLSTELCHFLKAKLCRRLAKLEVDRENSGPRARHVYSHLFGTIGTLCQESIKTATAAIKAQWRAFRTNIRRKIPNLPPTANGEDLHLTLPNCASYLQNVLNQYPPKKDPPKIGDEALFTPKIEKNTTDTLGELLNIYFSLADMELSIELQNRDVPSSRNACDRLCMNLASQSKTYLKAVGNAYDKNPEQLSVFILNIFDLWVRMDKCATVLYPLLKEYHPCFHPKIFDVLLLSSFEDMKRLQYIQLYLHQRCTVAQHGNMTILDDPEPGCFVDRYFDLDDAAGLHTLQQHIEAASLASRRKKEQELANVNARFKDLTRMKQESVCTQRRNEDGSHKIKGCSHCYYIRQRRRLKISIHEDFLPSEKSERNRAKRRAILFELGIPKTFASYRKLTWDIVHHLCSKAIFSTTEAPKMLLSKYINLKSFSTNNSNCELSLASSTKSYLGTHYNWRKLPAAASSVLLPFGMAFAYYDSVLNVWIKDLLRSISLVHHFEIRLPKHLPFSNLYSSSAFAPNGLGPTSYETIASMNECPYQVSIHEFMAHQNLMSGRHRRWLSILAELGSSNLNFSLQDTTVLFHHLALQAGPRVDTDVLRAVHVVFRDNSFCSRLIQEIDKHVEAVSANWRESNYMETLLTLAIRVRTLCPQKMQSLANLLLIKIRRVTFTWVTLLREEAIEAEEADVAEQAARYGFLAALLCRRTFVLQAYGNIALDAESFECFIGVTLTMQENLVELGKFSTLTRNLLVRDIKMTFRMKAMLRQSVSLYPESLESALKMVWPEAEKCFRAFTEWRFLPKAHEWWVSASVKPIRYMKSQVIHLHLLQGHLIVDGKSLGKLPADIRDSAILKELFGNQRLRALPSNIPGMSYVLEGRKNNYQIHLGYRPQGLVMQATSLTTTLEHIPRHVFGTDSNFDLPDSLVSNCIHWLDLNSGVLEIRRMPSVWKSRPGDWNLNFWDRKAYRRTVSLIDPHSKLFKTVAQVFKGFELPQMLTIFQPRSSPLSVELKRMNLDFHVNKCGLLQCKQLSSEIDSNQDAGVLYGLQSMLVLRDTRNRSQRSIIATHGKVNIQRLGPHVSVQLENTGSYLRYTIDDVLGRLHCLPEPRILYNKAQLHAFTSFVLPDPLTGRTGTEEALHCLQSGYCQPWCPLARDIIDILKRLSELTPKRLYYPKNLKCQQVTAWNPHLTTFIQHDAYQPIIDAIFKKSERLLPFYGDGSGSVLTSSLPFDHLRDRSQWRRSLYECSDTLCTKQISMPNSHYHSRDRWVTCKRTLNVREIATLLRSQPSFACETVDLAKILERWPAIGGFVKEFMPHLIQDCLNVNIAEEWGSLVNLCRNCELKDFHRLAFHLALIAFREDADIRILRTLIAFFLLDDLRRLDCPPYASFTGFQMNEKPSSDVLTKLIKPYYKEYLRPVTPKSVSKRAGTNHLDCVLEHEKKCHCESEYFVMFLIDQWPTPAPFTTGFQSSYLEIENSLEAVRPEWGRLYENLQLSEHISQVQAILDRFYRKDPSRPYVPPARSRIYFEVQMRQFTGTPRLADDLLCRIGPKHDEDGDFKCIDPSAYFEAQHSVRPFPRVVFPDSEVKELERIIKIFTNSTCPVSSSYGRDLEESITALKTKKTEEHKEPLNIHFDTLILNARNLVRRYYMEICIALSAQDERYRWFQLGSLWPRITPITILERLRSNSQHTFGQNMKDSFIIYAKAINRLQRLLRMKDALIRKDRERLIQEYNNPGHINWNPSAFPDWLLLEIDANMQIREDQVTVALEMVSPTSDANSVLQMNMGQGKTSVIMPMAACLLADSKILARLLVPKTLLSQAAQTLQSRLGGLLGREITHIPFSRQTQTTTKVIEEYQQLHNNALRNSGIILGVPEHIMSFQLSGLQRLSDGKVGEAMKMMAVQSQMEMVCRDILDECDFTLAVKTQLIYPSGSQLAVDGHPYRWKVIQIVLHLVTHHLPHLKKGFPQSIDVVKRSMTGFPVVYLLRNDVGEALVQNIVDDASDGRISLLPIHKCTAKQQQAIKTFLSQKTVDPWVAKCISEMFLDSLPTRQTIYLLRGLLVHGVLLLCLKKRWNVQYGLHPKRDPVAVPFHAKGVPSEQAEWGHPDVAILFTCLSFYYQGLNHNQLKQSLQAILKSHDPVTEYDRWIQASPTLPEELRHWNLINVDDDKQIEQIWSKLRFTIVVINHFLNNCVFPTHARQFTVKLQSSGWDIPLFPSEKSREKLSEAALRRRPGITTGFSGTNDNRRLLPLTIKQHDLPSLTHINAEVLTYLLQKRNRAYMLAIKQNNTRFSEIDLLQHLNDKKIRILIDAGAFILEMDNQTLATKWLDIDNEAQAVVFFGYDNTARVLYKNGKCIPLLATPFADNLESCLVYLDEAHTRGTDLKLPRTARGALTLGLNQTKDHTVQAAMRLRQLGTTQSITFIVPPEVHQCILDTCKHHSGDILDSSHIVMWLLNQTCVYNQELQSLYLAQGRDFCERKRVAAEFGDLFTNPAHRKAFLKALQQPEQQTLEHLYGPKVQNNSNSLMKLGGIKLDSSIREIIQELQRQQRESIADHTPSFYSALEEVEQEREVAYQIEEEREVQRPPRMSALSFPGLHGSILRFAKNGILELFGAYRKASTLLNSTQLGMKYEIDANTLLPRLYASNEFFRTVKLKDGDKNDTFTRSANWILWSTRSETAIVIIPEEAEALIPILRRSSPPHVHLIIYAAPVTKRMVNFNKLNYYALPNLPTNWIPPSWLPLELGFLAGRLYFQYPDYRILQDHLRLGQERNQDGEPDTAVDRPSRTPHISNKKTLDFLQEWATLRRQGQDLTHTPMGYVCQGWEIRNDHPFFAE</sequence>
<evidence type="ECO:0000313" key="1">
    <source>
        <dbReference type="EMBL" id="KAI2385314.1"/>
    </source>
</evidence>
<dbReference type="EMBL" id="JALBCA010000060">
    <property type="protein sequence ID" value="KAI2385314.1"/>
    <property type="molecule type" value="Genomic_DNA"/>
</dbReference>
<organism evidence="1">
    <name type="scientific">Ophidiomyces ophidiicola</name>
    <dbReference type="NCBI Taxonomy" id="1387563"/>
    <lineage>
        <taxon>Eukaryota</taxon>
        <taxon>Fungi</taxon>
        <taxon>Dikarya</taxon>
        <taxon>Ascomycota</taxon>
        <taxon>Pezizomycotina</taxon>
        <taxon>Eurotiomycetes</taxon>
        <taxon>Eurotiomycetidae</taxon>
        <taxon>Onygenales</taxon>
        <taxon>Onygenaceae</taxon>
        <taxon>Ophidiomyces</taxon>
    </lineage>
</organism>
<reference evidence="1" key="1">
    <citation type="journal article" date="2022" name="bioRxiv">
        <title>Population genetic analysis of Ophidiomyces ophidiicola, the causative agent of snake fungal disease, indicates recent introductions to the USA.</title>
        <authorList>
            <person name="Ladner J.T."/>
            <person name="Palmer J.M."/>
            <person name="Ettinger C.L."/>
            <person name="Stajich J.E."/>
            <person name="Farrell T.M."/>
            <person name="Glorioso B.M."/>
            <person name="Lawson B."/>
            <person name="Price S.J."/>
            <person name="Stengle A.G."/>
            <person name="Grear D.A."/>
            <person name="Lorch J.M."/>
        </authorList>
    </citation>
    <scope>NUCLEOTIDE SEQUENCE</scope>
    <source>
        <strain evidence="1">NWHC 24266-5</strain>
    </source>
</reference>
<accession>A0ACB8UV28</accession>
<gene>
    <name evidence="1" type="ORF">LOY88_004160</name>
</gene>
<comment type="caution">
    <text evidence="1">The sequence shown here is derived from an EMBL/GenBank/DDBJ whole genome shotgun (WGS) entry which is preliminary data.</text>
</comment>
<protein>
    <submittedName>
        <fullName evidence="1">Uncharacterized protein</fullName>
    </submittedName>
</protein>